<keyword evidence="6 7" id="KW-0675">Receptor</keyword>
<reference evidence="6 7" key="1">
    <citation type="submission" date="2025-04" db="UniProtKB">
        <authorList>
            <consortium name="RefSeq"/>
        </authorList>
    </citation>
    <scope>IDENTIFICATION</scope>
    <source>
        <tissue evidence="6 7">Whole organism</tissue>
    </source>
</reference>
<dbReference type="GO" id="GO:0005783">
    <property type="term" value="C:endoplasmic reticulum"/>
    <property type="evidence" value="ECO:0007669"/>
    <property type="project" value="InterPro"/>
</dbReference>
<dbReference type="Gene3D" id="1.20.81.10">
    <property type="entry name" value="RAP domain"/>
    <property type="match status" value="3"/>
</dbReference>
<keyword evidence="5" id="KW-1185">Reference proteome</keyword>
<feature type="signal peptide" evidence="2">
    <location>
        <begin position="1"/>
        <end position="24"/>
    </location>
</feature>
<dbReference type="Pfam" id="PF06400">
    <property type="entry name" value="Alpha-2-MRAP_N"/>
    <property type="match status" value="1"/>
</dbReference>
<dbReference type="InterPro" id="IPR009066">
    <property type="entry name" value="MG_RAP_rcpt_1"/>
</dbReference>
<evidence type="ECO:0000313" key="7">
    <source>
        <dbReference type="RefSeq" id="XP_018020556.1"/>
    </source>
</evidence>
<gene>
    <name evidence="6 7" type="primary">LOC108676910</name>
</gene>
<protein>
    <submittedName>
        <fullName evidence="6 7">Alpha-2-macroglobulin receptor-associated protein</fullName>
    </submittedName>
</protein>
<dbReference type="GO" id="GO:0048259">
    <property type="term" value="P:regulation of receptor-mediated endocytosis"/>
    <property type="evidence" value="ECO:0007669"/>
    <property type="project" value="TreeGrafter"/>
</dbReference>
<dbReference type="GeneID" id="108676910"/>
<dbReference type="GO" id="GO:0048019">
    <property type="term" value="F:receptor antagonist activity"/>
    <property type="evidence" value="ECO:0007669"/>
    <property type="project" value="InterPro"/>
</dbReference>
<feature type="domain" description="Alpha-2-macroglobulin RAP C-terminal" evidence="4">
    <location>
        <begin position="136"/>
        <end position="356"/>
    </location>
</feature>
<dbReference type="InterPro" id="IPR038003">
    <property type="entry name" value="A2-macroglobuin_RAP"/>
</dbReference>
<keyword evidence="2" id="KW-0732">Signal</keyword>
<dbReference type="RefSeq" id="XP_018020556.1">
    <property type="nucleotide sequence ID" value="XM_018165067.2"/>
</dbReference>
<feature type="chain" id="PRO_5044664427" evidence="2">
    <location>
        <begin position="25"/>
        <end position="356"/>
    </location>
</feature>
<dbReference type="OMA" id="QEFEHHQ"/>
<dbReference type="OrthoDB" id="5817428at2759"/>
<feature type="compositionally biased region" description="Polar residues" evidence="1">
    <location>
        <begin position="204"/>
        <end position="216"/>
    </location>
</feature>
<dbReference type="KEGG" id="hazt:108676910"/>
<dbReference type="SUPFAM" id="SSF47045">
    <property type="entry name" value="RAP domain-like"/>
    <property type="match status" value="3"/>
</dbReference>
<evidence type="ECO:0000313" key="6">
    <source>
        <dbReference type="RefSeq" id="XP_018020555.1"/>
    </source>
</evidence>
<dbReference type="AlphaFoldDB" id="A0A8B7P636"/>
<dbReference type="PANTHER" id="PTHR16560:SF2">
    <property type="entry name" value="ALPHA-2-MACROGLOBULIN RECEPTOR-ASSOCIATED PROTEIN"/>
    <property type="match status" value="1"/>
</dbReference>
<feature type="domain" description="Alpha-2-macroglobulin receptor-associated protein" evidence="3">
    <location>
        <begin position="33"/>
        <end position="115"/>
    </location>
</feature>
<dbReference type="InterPro" id="IPR036744">
    <property type="entry name" value="RAP_sf"/>
</dbReference>
<evidence type="ECO:0000313" key="5">
    <source>
        <dbReference type="Proteomes" id="UP000694843"/>
    </source>
</evidence>
<dbReference type="Pfam" id="PF06401">
    <property type="entry name" value="Alpha-2-MRAP_C"/>
    <property type="match status" value="1"/>
</dbReference>
<feature type="region of interest" description="Disordered" evidence="1">
    <location>
        <begin position="185"/>
        <end position="221"/>
    </location>
</feature>
<sequence>MLLNFSKMIPPLLYQLAILLLCLSQCVVLQEFNEKNIREAKKPFRMAKINLVWEKALKQLSDQKLVILMSELKIQDKQELTFKKHKAEGGDKDGQMEARLRKSLQEIMSKYKLGQPQGDDETVAFIDSNKQSLDVLFKDKKLNKLWAKAEQSGFTQEELKVLKDEFQHHQDKIDQYYDLLQTHKDSSSKNNELPTLDDLDSLESNEIPTPEGSSINEIRGKNRGLKDSYHNLHKLVARGAESKEFIEPKVAGLWRLAAAADFTQEELESLHTELRHYENRLLKVRHLTGQVLKLHKPAADDEEHPDHDIRLEQKLLQVSESEGERLLQERLAKQRRTVEKLHEDLETRILQRHSEL</sequence>
<accession>A0A8B7P636</accession>
<dbReference type="RefSeq" id="XP_018020555.1">
    <property type="nucleotide sequence ID" value="XM_018165066.2"/>
</dbReference>
<name>A0A8B7P636_HYAAZ</name>
<evidence type="ECO:0000259" key="3">
    <source>
        <dbReference type="Pfam" id="PF06400"/>
    </source>
</evidence>
<dbReference type="Proteomes" id="UP000694843">
    <property type="component" value="Unplaced"/>
</dbReference>
<organism evidence="5 7">
    <name type="scientific">Hyalella azteca</name>
    <name type="common">Amphipod</name>
    <dbReference type="NCBI Taxonomy" id="294128"/>
    <lineage>
        <taxon>Eukaryota</taxon>
        <taxon>Metazoa</taxon>
        <taxon>Ecdysozoa</taxon>
        <taxon>Arthropoda</taxon>
        <taxon>Crustacea</taxon>
        <taxon>Multicrustacea</taxon>
        <taxon>Malacostraca</taxon>
        <taxon>Eumalacostraca</taxon>
        <taxon>Peracarida</taxon>
        <taxon>Amphipoda</taxon>
        <taxon>Senticaudata</taxon>
        <taxon>Talitrida</taxon>
        <taxon>Talitroidea</taxon>
        <taxon>Hyalellidae</taxon>
        <taxon>Hyalella</taxon>
    </lineage>
</organism>
<evidence type="ECO:0000256" key="2">
    <source>
        <dbReference type="SAM" id="SignalP"/>
    </source>
</evidence>
<dbReference type="PANTHER" id="PTHR16560">
    <property type="entry name" value="ALPHA-2-MACROGLOBULIN RECEPTOR-ASSOCIATED PROTEIN"/>
    <property type="match status" value="1"/>
</dbReference>
<evidence type="ECO:0000256" key="1">
    <source>
        <dbReference type="SAM" id="MobiDB-lite"/>
    </source>
</evidence>
<evidence type="ECO:0000259" key="4">
    <source>
        <dbReference type="Pfam" id="PF06401"/>
    </source>
</evidence>
<dbReference type="GO" id="GO:0050750">
    <property type="term" value="F:low-density lipoprotein particle receptor binding"/>
    <property type="evidence" value="ECO:0007669"/>
    <property type="project" value="InterPro"/>
</dbReference>
<dbReference type="InterPro" id="IPR010483">
    <property type="entry name" value="Alpha_2_MRAP_C"/>
</dbReference>
<proteinExistence type="predicted"/>
<dbReference type="GO" id="GO:0008201">
    <property type="term" value="F:heparin binding"/>
    <property type="evidence" value="ECO:0007669"/>
    <property type="project" value="InterPro"/>
</dbReference>